<dbReference type="PROSITE" id="PS51257">
    <property type="entry name" value="PROKAR_LIPOPROTEIN"/>
    <property type="match status" value="1"/>
</dbReference>
<evidence type="ECO:0000256" key="1">
    <source>
        <dbReference type="SAM" id="SignalP"/>
    </source>
</evidence>
<dbReference type="InterPro" id="IPR026906">
    <property type="entry name" value="LRR_5"/>
</dbReference>
<dbReference type="STRING" id="1127699.HMPREF9151_02339"/>
<accession>L1N0Y0</accession>
<dbReference type="Proteomes" id="UP000010433">
    <property type="component" value="Unassembled WGS sequence"/>
</dbReference>
<dbReference type="EMBL" id="AMEP01000150">
    <property type="protein sequence ID" value="EKX96856.1"/>
    <property type="molecule type" value="Genomic_DNA"/>
</dbReference>
<comment type="caution">
    <text evidence="2">The sequence shown here is derived from an EMBL/GenBank/DDBJ whole genome shotgun (WGS) entry which is preliminary data.</text>
</comment>
<dbReference type="Gene3D" id="3.80.10.10">
    <property type="entry name" value="Ribonuclease Inhibitor"/>
    <property type="match status" value="1"/>
</dbReference>
<feature type="chain" id="PRO_5003953972" description="Leucine Rich repeat-containing domain protein" evidence="1">
    <location>
        <begin position="27"/>
        <end position="188"/>
    </location>
</feature>
<sequence>MKKLFLLLFSVLSLCMVTSCKEPSSADEEEKTPQIVIQDGVLVAYPAALTQENIRISLPDEVKIIGPNAFKDNPYILTCEGKNVEEIKENAFENCPNLTTARFIRVRKIGQEAFKNCVNLKFFFTNVVPDIEWYTFKGCTRDEKIMLVPKVLFPKCLNWEDAGFTLQDNGQQALDGKVVDDDNVLIEL</sequence>
<feature type="signal peptide" evidence="1">
    <location>
        <begin position="1"/>
        <end position="26"/>
    </location>
</feature>
<keyword evidence="1" id="KW-0732">Signal</keyword>
<evidence type="ECO:0000313" key="3">
    <source>
        <dbReference type="Proteomes" id="UP000010433"/>
    </source>
</evidence>
<dbReference type="InterPro" id="IPR032675">
    <property type="entry name" value="LRR_dom_sf"/>
</dbReference>
<dbReference type="AlphaFoldDB" id="L1N0Y0"/>
<reference evidence="2 3" key="1">
    <citation type="submission" date="2012-05" db="EMBL/GenBank/DDBJ databases">
        <authorList>
            <person name="Weinstock G."/>
            <person name="Sodergren E."/>
            <person name="Lobos E.A."/>
            <person name="Fulton L."/>
            <person name="Fulton R."/>
            <person name="Courtney L."/>
            <person name="Fronick C."/>
            <person name="O'Laughlin M."/>
            <person name="Godfrey J."/>
            <person name="Wilson R.M."/>
            <person name="Miner T."/>
            <person name="Farmer C."/>
            <person name="Delehaunty K."/>
            <person name="Cordes M."/>
            <person name="Minx P."/>
            <person name="Tomlinson C."/>
            <person name="Chen J."/>
            <person name="Wollam A."/>
            <person name="Pepin K.H."/>
            <person name="Bhonagiri V."/>
            <person name="Zhang X."/>
            <person name="Suruliraj S."/>
            <person name="Warren W."/>
            <person name="Mitreva M."/>
            <person name="Mardis E.R."/>
            <person name="Wilson R.K."/>
        </authorList>
    </citation>
    <scope>NUCLEOTIDE SEQUENCE [LARGE SCALE GENOMIC DNA]</scope>
    <source>
        <strain evidence="2 3">F0055</strain>
    </source>
</reference>
<dbReference type="PATRIC" id="fig|1127699.3.peg.2139"/>
<gene>
    <name evidence="2" type="ORF">HMPREF9151_02339</name>
</gene>
<dbReference type="OrthoDB" id="1062721at2"/>
<name>L1N0Y0_9BACT</name>
<proteinExistence type="predicted"/>
<dbReference type="Pfam" id="PF13306">
    <property type="entry name" value="LRR_5"/>
    <property type="match status" value="1"/>
</dbReference>
<keyword evidence="3" id="KW-1185">Reference proteome</keyword>
<organism evidence="2 3">
    <name type="scientific">Hoylesella saccharolytica F0055</name>
    <dbReference type="NCBI Taxonomy" id="1127699"/>
    <lineage>
        <taxon>Bacteria</taxon>
        <taxon>Pseudomonadati</taxon>
        <taxon>Bacteroidota</taxon>
        <taxon>Bacteroidia</taxon>
        <taxon>Bacteroidales</taxon>
        <taxon>Prevotellaceae</taxon>
        <taxon>Hoylesella</taxon>
    </lineage>
</organism>
<dbReference type="HOGENOM" id="CLU_1439898_0_0_10"/>
<evidence type="ECO:0000313" key="2">
    <source>
        <dbReference type="EMBL" id="EKX96856.1"/>
    </source>
</evidence>
<protein>
    <recommendedName>
        <fullName evidence="4">Leucine Rich repeat-containing domain protein</fullName>
    </recommendedName>
</protein>
<evidence type="ECO:0008006" key="4">
    <source>
        <dbReference type="Google" id="ProtNLM"/>
    </source>
</evidence>
<dbReference type="RefSeq" id="WP_009161199.1">
    <property type="nucleotide sequence ID" value="NZ_KB290963.1"/>
</dbReference>